<protein>
    <recommendedName>
        <fullName evidence="4 5">Large ribosomal subunit protein uL24</fullName>
    </recommendedName>
</protein>
<dbReference type="CDD" id="cd06089">
    <property type="entry name" value="KOW_RPL26"/>
    <property type="match status" value="1"/>
</dbReference>
<dbReference type="GO" id="GO:0019843">
    <property type="term" value="F:rRNA binding"/>
    <property type="evidence" value="ECO:0007669"/>
    <property type="project" value="UniProtKB-UniRule"/>
</dbReference>
<dbReference type="InterPro" id="IPR041988">
    <property type="entry name" value="Ribosomal_uL24_KOW"/>
</dbReference>
<dbReference type="GeneID" id="93509880"/>
<proteinExistence type="inferred from homology"/>
<keyword evidence="3 5" id="KW-0687">Ribonucleoprotein</keyword>
<dbReference type="eggNOG" id="COG0198">
    <property type="taxonomic scope" value="Bacteria"/>
</dbReference>
<comment type="subunit">
    <text evidence="5">Part of the 50S ribosomal subunit.</text>
</comment>
<dbReference type="NCBIfam" id="TIGR01079">
    <property type="entry name" value="rplX_bact"/>
    <property type="match status" value="1"/>
</dbReference>
<dbReference type="SUPFAM" id="SSF50104">
    <property type="entry name" value="Translation proteins SH3-like domain"/>
    <property type="match status" value="1"/>
</dbReference>
<dbReference type="InterPro" id="IPR005825">
    <property type="entry name" value="Ribosomal_uL24_CS"/>
</dbReference>
<dbReference type="InterPro" id="IPR057264">
    <property type="entry name" value="Ribosomal_uL24_C"/>
</dbReference>
<dbReference type="Pfam" id="PF00467">
    <property type="entry name" value="KOW"/>
    <property type="match status" value="1"/>
</dbReference>
<evidence type="ECO:0000259" key="8">
    <source>
        <dbReference type="SMART" id="SM00739"/>
    </source>
</evidence>
<evidence type="ECO:0000256" key="5">
    <source>
        <dbReference type="HAMAP-Rule" id="MF_01326"/>
    </source>
</evidence>
<dbReference type="GO" id="GO:0006412">
    <property type="term" value="P:translation"/>
    <property type="evidence" value="ECO:0007669"/>
    <property type="project" value="UniProtKB-UniRule"/>
</dbReference>
<dbReference type="EMBL" id="CP006916">
    <property type="protein sequence ID" value="AHB99387.1"/>
    <property type="molecule type" value="Genomic_DNA"/>
</dbReference>
<feature type="region of interest" description="Disordered" evidence="7">
    <location>
        <begin position="85"/>
        <end position="109"/>
    </location>
</feature>
<gene>
    <name evidence="5 9" type="primary">rplX</name>
    <name evidence="9" type="ORF">GCW_00335</name>
</gene>
<feature type="domain" description="KOW" evidence="8">
    <location>
        <begin position="3"/>
        <end position="30"/>
    </location>
</feature>
<dbReference type="GO" id="GO:0005840">
    <property type="term" value="C:ribosome"/>
    <property type="evidence" value="ECO:0007669"/>
    <property type="project" value="UniProtKB-KW"/>
</dbReference>
<dbReference type="RefSeq" id="WP_011113291.1">
    <property type="nucleotide sequence ID" value="NC_023030.2"/>
</dbReference>
<evidence type="ECO:0000256" key="6">
    <source>
        <dbReference type="RuleBase" id="RU003477"/>
    </source>
</evidence>
<dbReference type="GO" id="GO:0003735">
    <property type="term" value="F:structural constituent of ribosome"/>
    <property type="evidence" value="ECO:0007669"/>
    <property type="project" value="InterPro"/>
</dbReference>
<evidence type="ECO:0000313" key="10">
    <source>
        <dbReference type="Proteomes" id="UP000018735"/>
    </source>
</evidence>
<keyword evidence="2 5" id="KW-0689">Ribosomal protein</keyword>
<dbReference type="PROSITE" id="PS01108">
    <property type="entry name" value="RIBOSOMAL_L24"/>
    <property type="match status" value="1"/>
</dbReference>
<comment type="function">
    <text evidence="5">One of two assembly initiator proteins, it binds directly to the 5'-end of the 23S rRNA, where it nucleates assembly of the 50S subunit.</text>
</comment>
<evidence type="ECO:0000256" key="1">
    <source>
        <dbReference type="ARBA" id="ARBA00010618"/>
    </source>
</evidence>
<dbReference type="HOGENOM" id="CLU_093315_2_0_14"/>
<organism evidence="9 10">
    <name type="scientific">Mycoplasmoides gallisepticum S6</name>
    <dbReference type="NCBI Taxonomy" id="1006581"/>
    <lineage>
        <taxon>Bacteria</taxon>
        <taxon>Bacillati</taxon>
        <taxon>Mycoplasmatota</taxon>
        <taxon>Mycoplasmoidales</taxon>
        <taxon>Mycoplasmoidaceae</taxon>
        <taxon>Mycoplasmoides</taxon>
    </lineage>
</organism>
<dbReference type="PANTHER" id="PTHR12903">
    <property type="entry name" value="MITOCHONDRIAL RIBOSOMAL PROTEIN L24"/>
    <property type="match status" value="1"/>
</dbReference>
<name>A0A0F6CJW5_MYCGL</name>
<evidence type="ECO:0000256" key="7">
    <source>
        <dbReference type="SAM" id="MobiDB-lite"/>
    </source>
</evidence>
<dbReference type="KEGG" id="mgz:GCW_00335"/>
<dbReference type="InterPro" id="IPR008991">
    <property type="entry name" value="Translation_prot_SH3-like_sf"/>
</dbReference>
<sequence>MQRIKKGDKVVIIAGKHKQKTGIVLQVFVKEQRAIVEGINMVKRHTKENAQNQKGGIIEKEAPIHLSNLALLDHKAKDVRPVKVKYGTDPKTNKKVRLSRKTNNLVGGQ</sequence>
<dbReference type="InterPro" id="IPR003256">
    <property type="entry name" value="Ribosomal_uL24"/>
</dbReference>
<keyword evidence="5" id="KW-0699">rRNA-binding</keyword>
<evidence type="ECO:0000256" key="4">
    <source>
        <dbReference type="ARBA" id="ARBA00035206"/>
    </source>
</evidence>
<dbReference type="GO" id="GO:1990904">
    <property type="term" value="C:ribonucleoprotein complex"/>
    <property type="evidence" value="ECO:0007669"/>
    <property type="project" value="UniProtKB-KW"/>
</dbReference>
<dbReference type="SMR" id="A0A0F6CJW5"/>
<dbReference type="AlphaFoldDB" id="A0A0F6CJW5"/>
<evidence type="ECO:0000256" key="2">
    <source>
        <dbReference type="ARBA" id="ARBA00022980"/>
    </source>
</evidence>
<dbReference type="InterPro" id="IPR014722">
    <property type="entry name" value="Rib_uL2_dom2"/>
</dbReference>
<evidence type="ECO:0000256" key="3">
    <source>
        <dbReference type="ARBA" id="ARBA00023274"/>
    </source>
</evidence>
<comment type="function">
    <text evidence="5">One of the proteins that surrounds the polypeptide exit tunnel on the outside of the subunit.</text>
</comment>
<reference evidence="9 10" key="1">
    <citation type="journal article" date="2011" name="PLoS ONE">
        <title>Core proteome of the minimal cell: comparative proteomics of three mollicute species.</title>
        <authorList>
            <person name="Fisunov G.Y."/>
            <person name="Alexeev D.G."/>
            <person name="Bazaleev N.A."/>
            <person name="Ladygina V.G."/>
            <person name="Galyamina M.A."/>
            <person name="Kondratov I.G."/>
            <person name="Zhukova N.A."/>
            <person name="Serebryakova M.V."/>
            <person name="Demina I.A."/>
            <person name="Govorun V.M."/>
        </authorList>
    </citation>
    <scope>NUCLEOTIDE SEQUENCE [LARGE SCALE GENOMIC DNA]</scope>
    <source>
        <strain evidence="9 10">S6</strain>
    </source>
</reference>
<comment type="similarity">
    <text evidence="1 5 6">Belongs to the universal ribosomal protein uL24 family.</text>
</comment>
<dbReference type="Pfam" id="PF17136">
    <property type="entry name" value="ribosomal_L24"/>
    <property type="match status" value="1"/>
</dbReference>
<evidence type="ECO:0000313" key="9">
    <source>
        <dbReference type="EMBL" id="AHB99387.1"/>
    </source>
</evidence>
<dbReference type="SMART" id="SM00739">
    <property type="entry name" value="KOW"/>
    <property type="match status" value="1"/>
</dbReference>
<accession>A0A0F6CJW5</accession>
<dbReference type="HAMAP" id="MF_01326_B">
    <property type="entry name" value="Ribosomal_uL24_B"/>
    <property type="match status" value="1"/>
</dbReference>
<keyword evidence="5" id="KW-0694">RNA-binding</keyword>
<dbReference type="Proteomes" id="UP000018735">
    <property type="component" value="Chromosome"/>
</dbReference>
<dbReference type="InterPro" id="IPR005824">
    <property type="entry name" value="KOW"/>
</dbReference>
<dbReference type="Gene3D" id="2.30.30.30">
    <property type="match status" value="1"/>
</dbReference>